<evidence type="ECO:0000256" key="7">
    <source>
        <dbReference type="SAM" id="Phobius"/>
    </source>
</evidence>
<dbReference type="STRING" id="230819.A0A5C3LBZ9"/>
<evidence type="ECO:0000259" key="8">
    <source>
        <dbReference type="Pfam" id="PF10568"/>
    </source>
</evidence>
<dbReference type="AlphaFoldDB" id="A0A5C3LBZ9"/>
<keyword evidence="10" id="KW-1185">Reference proteome</keyword>
<evidence type="ECO:0000256" key="6">
    <source>
        <dbReference type="ARBA" id="ARBA00023136"/>
    </source>
</evidence>
<dbReference type="Gene3D" id="3.40.30.10">
    <property type="entry name" value="Glutaredoxin"/>
    <property type="match status" value="1"/>
</dbReference>
<dbReference type="GO" id="GO:0015031">
    <property type="term" value="P:protein transport"/>
    <property type="evidence" value="ECO:0007669"/>
    <property type="project" value="UniProtKB-KW"/>
</dbReference>
<keyword evidence="7" id="KW-0812">Transmembrane</keyword>
<dbReference type="Proteomes" id="UP000307440">
    <property type="component" value="Unassembled WGS sequence"/>
</dbReference>
<keyword evidence="7" id="KW-1133">Transmembrane helix</keyword>
<dbReference type="CDD" id="cd03054">
    <property type="entry name" value="GST_N_Metaxin"/>
    <property type="match status" value="1"/>
</dbReference>
<organism evidence="9 10">
    <name type="scientific">Coprinopsis marcescibilis</name>
    <name type="common">Agaric fungus</name>
    <name type="synonym">Psathyrella marcescibilis</name>
    <dbReference type="NCBI Taxonomy" id="230819"/>
    <lineage>
        <taxon>Eukaryota</taxon>
        <taxon>Fungi</taxon>
        <taxon>Dikarya</taxon>
        <taxon>Basidiomycota</taxon>
        <taxon>Agaricomycotina</taxon>
        <taxon>Agaricomycetes</taxon>
        <taxon>Agaricomycetidae</taxon>
        <taxon>Agaricales</taxon>
        <taxon>Agaricineae</taxon>
        <taxon>Psathyrellaceae</taxon>
        <taxon>Coprinopsis</taxon>
    </lineage>
</organism>
<protein>
    <recommendedName>
        <fullName evidence="8">Mitochondrial outer membrane transport complex Sam37/metaxin N-terminal domain-containing protein</fullName>
    </recommendedName>
</protein>
<dbReference type="PANTHER" id="PTHR12289:SF41">
    <property type="entry name" value="FAILED AXON CONNECTIONS-RELATED"/>
    <property type="match status" value="1"/>
</dbReference>
<evidence type="ECO:0000256" key="5">
    <source>
        <dbReference type="ARBA" id="ARBA00023128"/>
    </source>
</evidence>
<dbReference type="InterPro" id="IPR050931">
    <property type="entry name" value="Mito_Protein_Transport_Metaxin"/>
</dbReference>
<feature type="domain" description="Mitochondrial outer membrane transport complex Sam37/metaxin N-terminal" evidence="8">
    <location>
        <begin position="25"/>
        <end position="154"/>
    </location>
</feature>
<keyword evidence="2" id="KW-0813">Transport</keyword>
<evidence type="ECO:0000313" key="10">
    <source>
        <dbReference type="Proteomes" id="UP000307440"/>
    </source>
</evidence>
<keyword evidence="6 7" id="KW-0472">Membrane</keyword>
<dbReference type="SUPFAM" id="SSF47616">
    <property type="entry name" value="GST C-terminal domain-like"/>
    <property type="match status" value="1"/>
</dbReference>
<dbReference type="EMBL" id="ML210147">
    <property type="protein sequence ID" value="TFK30132.1"/>
    <property type="molecule type" value="Genomic_DNA"/>
</dbReference>
<evidence type="ECO:0000256" key="2">
    <source>
        <dbReference type="ARBA" id="ARBA00022448"/>
    </source>
</evidence>
<keyword evidence="4" id="KW-0653">Protein transport</keyword>
<comment type="subcellular location">
    <subcellularLocation>
        <location evidence="1">Mitochondrion outer membrane</location>
    </subcellularLocation>
</comment>
<dbReference type="GO" id="GO:0007005">
    <property type="term" value="P:mitochondrion organization"/>
    <property type="evidence" value="ECO:0007669"/>
    <property type="project" value="TreeGrafter"/>
</dbReference>
<dbReference type="InterPro" id="IPR036282">
    <property type="entry name" value="Glutathione-S-Trfase_C_sf"/>
</dbReference>
<dbReference type="GO" id="GO:0001401">
    <property type="term" value="C:SAM complex"/>
    <property type="evidence" value="ECO:0007669"/>
    <property type="project" value="InterPro"/>
</dbReference>
<proteinExistence type="predicted"/>
<evidence type="ECO:0000313" key="9">
    <source>
        <dbReference type="EMBL" id="TFK30132.1"/>
    </source>
</evidence>
<evidence type="ECO:0000256" key="3">
    <source>
        <dbReference type="ARBA" id="ARBA00022787"/>
    </source>
</evidence>
<name>A0A5C3LBZ9_COPMA</name>
<keyword evidence="3" id="KW-1000">Mitochondrion outer membrane</keyword>
<accession>A0A5C3LBZ9</accession>
<evidence type="ECO:0000256" key="4">
    <source>
        <dbReference type="ARBA" id="ARBA00022927"/>
    </source>
</evidence>
<feature type="transmembrane region" description="Helical" evidence="7">
    <location>
        <begin position="326"/>
        <end position="344"/>
    </location>
</feature>
<dbReference type="PANTHER" id="PTHR12289">
    <property type="entry name" value="METAXIN RELATED"/>
    <property type="match status" value="1"/>
</dbReference>
<reference evidence="9 10" key="1">
    <citation type="journal article" date="2019" name="Nat. Ecol. Evol.">
        <title>Megaphylogeny resolves global patterns of mushroom evolution.</title>
        <authorList>
            <person name="Varga T."/>
            <person name="Krizsan K."/>
            <person name="Foldi C."/>
            <person name="Dima B."/>
            <person name="Sanchez-Garcia M."/>
            <person name="Sanchez-Ramirez S."/>
            <person name="Szollosi G.J."/>
            <person name="Szarkandi J.G."/>
            <person name="Papp V."/>
            <person name="Albert L."/>
            <person name="Andreopoulos W."/>
            <person name="Angelini C."/>
            <person name="Antonin V."/>
            <person name="Barry K.W."/>
            <person name="Bougher N.L."/>
            <person name="Buchanan P."/>
            <person name="Buyck B."/>
            <person name="Bense V."/>
            <person name="Catcheside P."/>
            <person name="Chovatia M."/>
            <person name="Cooper J."/>
            <person name="Damon W."/>
            <person name="Desjardin D."/>
            <person name="Finy P."/>
            <person name="Geml J."/>
            <person name="Haridas S."/>
            <person name="Hughes K."/>
            <person name="Justo A."/>
            <person name="Karasinski D."/>
            <person name="Kautmanova I."/>
            <person name="Kiss B."/>
            <person name="Kocsube S."/>
            <person name="Kotiranta H."/>
            <person name="LaButti K.M."/>
            <person name="Lechner B.E."/>
            <person name="Liimatainen K."/>
            <person name="Lipzen A."/>
            <person name="Lukacs Z."/>
            <person name="Mihaltcheva S."/>
            <person name="Morgado L.N."/>
            <person name="Niskanen T."/>
            <person name="Noordeloos M.E."/>
            <person name="Ohm R.A."/>
            <person name="Ortiz-Santana B."/>
            <person name="Ovrebo C."/>
            <person name="Racz N."/>
            <person name="Riley R."/>
            <person name="Savchenko A."/>
            <person name="Shiryaev A."/>
            <person name="Soop K."/>
            <person name="Spirin V."/>
            <person name="Szebenyi C."/>
            <person name="Tomsovsky M."/>
            <person name="Tulloss R.E."/>
            <person name="Uehling J."/>
            <person name="Grigoriev I.V."/>
            <person name="Vagvolgyi C."/>
            <person name="Papp T."/>
            <person name="Martin F.M."/>
            <person name="Miettinen O."/>
            <person name="Hibbett D.S."/>
            <person name="Nagy L.G."/>
        </authorList>
    </citation>
    <scope>NUCLEOTIDE SEQUENCE [LARGE SCALE GENOMIC DNA]</scope>
    <source>
        <strain evidence="9 10">CBS 121175</strain>
    </source>
</reference>
<keyword evidence="5" id="KW-0496">Mitochondrion</keyword>
<evidence type="ECO:0000256" key="1">
    <source>
        <dbReference type="ARBA" id="ARBA00004294"/>
    </source>
</evidence>
<dbReference type="InterPro" id="IPR019564">
    <property type="entry name" value="Sam37/metaxin_N"/>
</dbReference>
<gene>
    <name evidence="9" type="ORF">FA15DRAFT_725999</name>
</gene>
<sequence>MASTDQVTLYVWPKLWDLPSFDPYCLTAILFLQLALPGKFAIIECTDVDLSPSGQLPFLVHGQEVKTDLNSIVKYLSGLATTEGGRYPHANIDRHLSSLGRSQKNAWLSHTESNLGDLVAWAFYSQDNWEKSVHNAVAALLPVPQRYFVPYKLRATYHPRLEAAGLWSHVESPEKKSAFEKEMKLKPKTNKTAFQKVFEKEKTISKAKVVLDIYARLLEGKRYVYQDRVSSVDVAIAARIRLLVKPSYVDDTLKTLISVSYPQLVAHSDRVFEHAFGSNSSPLSYQPYIAPLFSRFSLWRPSIFRKAVAHNVERTEEERQTARMRWLFLGLSIGSVFAYIGYVGGPYLMQVWQTAKAIAAEQEAEEHRDGEEEEVLALP</sequence>
<dbReference type="OrthoDB" id="5835136at2759"/>
<dbReference type="Pfam" id="PF10568">
    <property type="entry name" value="Tom37"/>
    <property type="match status" value="1"/>
</dbReference>